<reference evidence="4 5" key="1">
    <citation type="submission" date="2021-06" db="EMBL/GenBank/DDBJ databases">
        <authorList>
            <person name="Criscuolo A."/>
        </authorList>
    </citation>
    <scope>NUCLEOTIDE SEQUENCE [LARGE SCALE GENOMIC DNA]</scope>
    <source>
        <strain evidence="5">CIP 111802</strain>
    </source>
</reference>
<accession>A0ABM8VL55</accession>
<evidence type="ECO:0000259" key="2">
    <source>
        <dbReference type="Pfam" id="PF18165"/>
    </source>
</evidence>
<evidence type="ECO:0000313" key="5">
    <source>
        <dbReference type="Proteomes" id="UP000730618"/>
    </source>
</evidence>
<evidence type="ECO:0000313" key="4">
    <source>
        <dbReference type="EMBL" id="CAG7648141.1"/>
    </source>
</evidence>
<dbReference type="InterPro" id="IPR041584">
    <property type="entry name" value="Put_pPIWI_pnuc_2"/>
</dbReference>
<feature type="compositionally biased region" description="Acidic residues" evidence="1">
    <location>
        <begin position="278"/>
        <end position="302"/>
    </location>
</feature>
<evidence type="ECO:0000256" key="1">
    <source>
        <dbReference type="SAM" id="MobiDB-lite"/>
    </source>
</evidence>
<feature type="domain" description="Predicted pPIWI-associating nuclease" evidence="2">
    <location>
        <begin position="17"/>
        <end position="145"/>
    </location>
</feature>
<proteinExistence type="predicted"/>
<sequence length="310" mass="35401">MEDNLSKIIEKYLKGTLEVKAFNASLDVLASTANPLRFSFFSLGIRELVNHIVDRLAPNEEVVQCCWWDDNNGKRTTPKRTEKMQYAIRGGLSDEFVSDVLEVDLVLITNRIHQVVDELSEYVHYDESTFNIDHASGNKLVEDTLLVVKRFFETIEELKGIVSDALEESLNKAISIATIDDVLVEVDILSTHYIVEGSDITEIVVRSIDHEHIDVQVSGSVDIEHQYGSDGDYARGDGVRFSDSYPFEINLQLDVEYPLEINIETDDIIVDTDKFYDNSEEEEEDDWADHDMEEATGEDDREDPDRDIHF</sequence>
<dbReference type="RefSeq" id="WP_218100429.1">
    <property type="nucleotide sequence ID" value="NZ_CAJVCE010000012.1"/>
</dbReference>
<evidence type="ECO:0000259" key="3">
    <source>
        <dbReference type="Pfam" id="PF18166"/>
    </source>
</evidence>
<protein>
    <submittedName>
        <fullName evidence="4">Uncharacterized protein</fullName>
    </submittedName>
</protein>
<feature type="domain" description="Predicted pPIWI-associating nuclease group 2" evidence="3">
    <location>
        <begin position="155"/>
        <end position="276"/>
    </location>
</feature>
<gene>
    <name evidence="4" type="ORF">PAECIP111802_04135</name>
</gene>
<organism evidence="4 5">
    <name type="scientific">Paenibacillus allorhizosphaerae</name>
    <dbReference type="NCBI Taxonomy" id="2849866"/>
    <lineage>
        <taxon>Bacteria</taxon>
        <taxon>Bacillati</taxon>
        <taxon>Bacillota</taxon>
        <taxon>Bacilli</taxon>
        <taxon>Bacillales</taxon>
        <taxon>Paenibacillaceae</taxon>
        <taxon>Paenibacillus</taxon>
    </lineage>
</organism>
<keyword evidence="5" id="KW-1185">Reference proteome</keyword>
<dbReference type="InterPro" id="IPR040556">
    <property type="entry name" value="pP_pnuc_1"/>
</dbReference>
<name>A0ABM8VL55_9BACL</name>
<feature type="region of interest" description="Disordered" evidence="1">
    <location>
        <begin position="276"/>
        <end position="310"/>
    </location>
</feature>
<comment type="caution">
    <text evidence="4">The sequence shown here is derived from an EMBL/GenBank/DDBJ whole genome shotgun (WGS) entry which is preliminary data.</text>
</comment>
<dbReference type="Proteomes" id="UP000730618">
    <property type="component" value="Unassembled WGS sequence"/>
</dbReference>
<dbReference type="Pfam" id="PF18166">
    <property type="entry name" value="pP_pnuc_2"/>
    <property type="match status" value="1"/>
</dbReference>
<dbReference type="Pfam" id="PF18165">
    <property type="entry name" value="pP_pnuc_1"/>
    <property type="match status" value="1"/>
</dbReference>
<dbReference type="EMBL" id="CAJVCE010000012">
    <property type="protein sequence ID" value="CAG7648141.1"/>
    <property type="molecule type" value="Genomic_DNA"/>
</dbReference>